<protein>
    <submittedName>
        <fullName evidence="2">EthD domain-containing protein</fullName>
    </submittedName>
</protein>
<sequence length="235" mass="27049">MNDIIHVFEFVSRAPSVSLADFSERWIEINREWIADEPAARQCSVLTRFPQDDAAEPAEADGVLELWFESQAEYTRFQQRRAVDEKYRTALAEILAGPPVHRLITRDHAIFNRRPVANDDELVKLLYVIRRADGIDLEHFSRYYEHVHTLYADKVSFQRNYVQAHRAPEAGEDKPGFDGVSCIWFEDRAGLDGYLASEELVLGVADCERFLDLARFFSIAGMEHRLRWAGLSTSV</sequence>
<evidence type="ECO:0000259" key="1">
    <source>
        <dbReference type="Pfam" id="PF07110"/>
    </source>
</evidence>
<dbReference type="InterPro" id="IPR009799">
    <property type="entry name" value="EthD_dom"/>
</dbReference>
<dbReference type="InterPro" id="IPR011008">
    <property type="entry name" value="Dimeric_a/b-barrel"/>
</dbReference>
<dbReference type="SUPFAM" id="SSF54909">
    <property type="entry name" value="Dimeric alpha+beta barrel"/>
    <property type="match status" value="2"/>
</dbReference>
<reference evidence="2" key="1">
    <citation type="submission" date="2019-02" db="EMBL/GenBank/DDBJ databases">
        <authorList>
            <person name="Gruber-Vodicka R. H."/>
            <person name="Seah K. B. B."/>
        </authorList>
    </citation>
    <scope>NUCLEOTIDE SEQUENCE</scope>
    <source>
        <strain evidence="2">BECK_S313</strain>
    </source>
</reference>
<proteinExistence type="predicted"/>
<accession>A0A450VSP5</accession>
<dbReference type="Gene3D" id="3.30.70.100">
    <property type="match status" value="2"/>
</dbReference>
<dbReference type="GO" id="GO:0016491">
    <property type="term" value="F:oxidoreductase activity"/>
    <property type="evidence" value="ECO:0007669"/>
    <property type="project" value="InterPro"/>
</dbReference>
<dbReference type="EMBL" id="CAADFK010000003">
    <property type="protein sequence ID" value="VFK07823.1"/>
    <property type="molecule type" value="Genomic_DNA"/>
</dbReference>
<evidence type="ECO:0000313" key="2">
    <source>
        <dbReference type="EMBL" id="VFK07823.1"/>
    </source>
</evidence>
<gene>
    <name evidence="2" type="ORF">BECKLPF1236B_GA0070989_10034</name>
</gene>
<name>A0A450VSP5_9GAMM</name>
<dbReference type="AlphaFoldDB" id="A0A450VSP5"/>
<feature type="domain" description="EthD" evidence="1">
    <location>
        <begin position="133"/>
        <end position="213"/>
    </location>
</feature>
<organism evidence="2">
    <name type="scientific">Candidatus Kentrum sp. LPFa</name>
    <dbReference type="NCBI Taxonomy" id="2126335"/>
    <lineage>
        <taxon>Bacteria</taxon>
        <taxon>Pseudomonadati</taxon>
        <taxon>Pseudomonadota</taxon>
        <taxon>Gammaproteobacteria</taxon>
        <taxon>Candidatus Kentrum</taxon>
    </lineage>
</organism>
<dbReference type="Pfam" id="PF07110">
    <property type="entry name" value="EthD"/>
    <property type="match status" value="1"/>
</dbReference>